<protein>
    <recommendedName>
        <fullName evidence="2">histidine kinase</fullName>
        <ecNumber evidence="2">2.7.13.3</ecNumber>
    </recommendedName>
</protein>
<organism evidence="12 13">
    <name type="scientific">Streptomyces cheonanensis</name>
    <dbReference type="NCBI Taxonomy" id="312720"/>
    <lineage>
        <taxon>Bacteria</taxon>
        <taxon>Bacillati</taxon>
        <taxon>Actinomycetota</taxon>
        <taxon>Actinomycetes</taxon>
        <taxon>Kitasatosporales</taxon>
        <taxon>Streptomycetaceae</taxon>
        <taxon>Streptomyces</taxon>
    </lineage>
</organism>
<evidence type="ECO:0000259" key="10">
    <source>
        <dbReference type="Pfam" id="PF02518"/>
    </source>
</evidence>
<reference evidence="13" key="1">
    <citation type="journal article" date="2019" name="Int. J. Syst. Evol. Microbiol.">
        <title>The Global Catalogue of Microorganisms (GCM) 10K type strain sequencing project: providing services to taxonomists for standard genome sequencing and annotation.</title>
        <authorList>
            <consortium name="The Broad Institute Genomics Platform"/>
            <consortium name="The Broad Institute Genome Sequencing Center for Infectious Disease"/>
            <person name="Wu L."/>
            <person name="Ma J."/>
        </authorList>
    </citation>
    <scope>NUCLEOTIDE SEQUENCE [LARGE SCALE GENOMIC DNA]</scope>
    <source>
        <strain evidence="13">JCM 14549</strain>
    </source>
</reference>
<dbReference type="CDD" id="cd16917">
    <property type="entry name" value="HATPase_UhpB-NarQ-NarX-like"/>
    <property type="match status" value="1"/>
</dbReference>
<keyword evidence="9" id="KW-0812">Transmembrane</keyword>
<feature type="transmembrane region" description="Helical" evidence="9">
    <location>
        <begin position="188"/>
        <end position="207"/>
    </location>
</feature>
<dbReference type="PANTHER" id="PTHR24421:SF10">
    <property type="entry name" value="NITRATE_NITRITE SENSOR PROTEIN NARQ"/>
    <property type="match status" value="1"/>
</dbReference>
<name>A0ABP5GCL7_9ACTN</name>
<evidence type="ECO:0000256" key="8">
    <source>
        <dbReference type="ARBA" id="ARBA00023012"/>
    </source>
</evidence>
<evidence type="ECO:0000313" key="12">
    <source>
        <dbReference type="EMBL" id="GAA2041896.1"/>
    </source>
</evidence>
<feature type="domain" description="Histidine kinase/HSP90-like ATPase" evidence="10">
    <location>
        <begin position="346"/>
        <end position="438"/>
    </location>
</feature>
<dbReference type="Proteomes" id="UP001403094">
    <property type="component" value="Unassembled WGS sequence"/>
</dbReference>
<feature type="transmembrane region" description="Helical" evidence="9">
    <location>
        <begin position="140"/>
        <end position="157"/>
    </location>
</feature>
<dbReference type="Pfam" id="PF07730">
    <property type="entry name" value="HisKA_3"/>
    <property type="match status" value="1"/>
</dbReference>
<dbReference type="EMBL" id="BAAANQ010000001">
    <property type="protein sequence ID" value="GAA2041896.1"/>
    <property type="molecule type" value="Genomic_DNA"/>
</dbReference>
<dbReference type="Gene3D" id="1.20.5.1930">
    <property type="match status" value="1"/>
</dbReference>
<keyword evidence="5" id="KW-0547">Nucleotide-binding</keyword>
<evidence type="ECO:0000256" key="3">
    <source>
        <dbReference type="ARBA" id="ARBA00022553"/>
    </source>
</evidence>
<dbReference type="InterPro" id="IPR036890">
    <property type="entry name" value="HATPase_C_sf"/>
</dbReference>
<dbReference type="GO" id="GO:0016301">
    <property type="term" value="F:kinase activity"/>
    <property type="evidence" value="ECO:0007669"/>
    <property type="project" value="UniProtKB-KW"/>
</dbReference>
<dbReference type="InterPro" id="IPR003594">
    <property type="entry name" value="HATPase_dom"/>
</dbReference>
<evidence type="ECO:0000256" key="7">
    <source>
        <dbReference type="ARBA" id="ARBA00022840"/>
    </source>
</evidence>
<evidence type="ECO:0000259" key="11">
    <source>
        <dbReference type="Pfam" id="PF07730"/>
    </source>
</evidence>
<evidence type="ECO:0000256" key="5">
    <source>
        <dbReference type="ARBA" id="ARBA00022741"/>
    </source>
</evidence>
<feature type="transmembrane region" description="Helical" evidence="9">
    <location>
        <begin position="58"/>
        <end position="79"/>
    </location>
</feature>
<evidence type="ECO:0000256" key="6">
    <source>
        <dbReference type="ARBA" id="ARBA00022777"/>
    </source>
</evidence>
<feature type="transmembrane region" description="Helical" evidence="9">
    <location>
        <begin position="110"/>
        <end position="128"/>
    </location>
</feature>
<keyword evidence="4" id="KW-0808">Transferase</keyword>
<keyword evidence="13" id="KW-1185">Reference proteome</keyword>
<gene>
    <name evidence="12" type="ORF">GCM10009757_04730</name>
</gene>
<dbReference type="SUPFAM" id="SSF55874">
    <property type="entry name" value="ATPase domain of HSP90 chaperone/DNA topoisomerase II/histidine kinase"/>
    <property type="match status" value="1"/>
</dbReference>
<keyword evidence="6 12" id="KW-0418">Kinase</keyword>
<keyword evidence="7" id="KW-0067">ATP-binding</keyword>
<proteinExistence type="predicted"/>
<dbReference type="InterPro" id="IPR050482">
    <property type="entry name" value="Sensor_HK_TwoCompSys"/>
</dbReference>
<evidence type="ECO:0000256" key="1">
    <source>
        <dbReference type="ARBA" id="ARBA00000085"/>
    </source>
</evidence>
<evidence type="ECO:0000256" key="2">
    <source>
        <dbReference type="ARBA" id="ARBA00012438"/>
    </source>
</evidence>
<feature type="transmembrane region" description="Helical" evidence="9">
    <location>
        <begin position="164"/>
        <end position="182"/>
    </location>
</feature>
<keyword evidence="8" id="KW-0902">Two-component regulatory system</keyword>
<dbReference type="Gene3D" id="3.30.565.10">
    <property type="entry name" value="Histidine kinase-like ATPase, C-terminal domain"/>
    <property type="match status" value="1"/>
</dbReference>
<dbReference type="EC" id="2.7.13.3" evidence="2"/>
<sequence>MVPLTASRTLCGVGISEAGAGRLWAAVRRQGVLLSEALAVPETGEVPLARSSRAWVRLLPHVLGFAAAAALLPTGVVVLLNDYGLPGGLAGPLGAASAAPLLLAAARPLAAWYIVFCANVLTALALLVWADSLGDQAWPWPPPAIIGYLLLCLPLALRRPRRTTIAVWLVTVVAAVLLGLLSPGRSPGSNVLFVVLSGVVLLLGGAVRERSEAQHTTEVERARRTLLEERARIARELHDVVAHHMSVITVQADSAPYRIEGVPEAARAEFAAIAGTARQSLAEMRRLLGVLRSESSGGDPQLAPQPGLGELDALVESAVRAGVAARLTVSGVGGEHGELPQAVTLSAYRIVQEALANVVRHAPGAEAAVTVAVDADRGALRVEIVNGPASAPARPLEAHGTGHGLIGMRERTRLVGGTLDTGRTADGGFRVAAVLPLDGTTPGETA</sequence>
<comment type="caution">
    <text evidence="12">The sequence shown here is derived from an EMBL/GenBank/DDBJ whole genome shotgun (WGS) entry which is preliminary data.</text>
</comment>
<keyword evidence="3" id="KW-0597">Phosphoprotein</keyword>
<evidence type="ECO:0000256" key="9">
    <source>
        <dbReference type="SAM" id="Phobius"/>
    </source>
</evidence>
<keyword evidence="9" id="KW-0472">Membrane</keyword>
<evidence type="ECO:0000256" key="4">
    <source>
        <dbReference type="ARBA" id="ARBA00022679"/>
    </source>
</evidence>
<dbReference type="Pfam" id="PF02518">
    <property type="entry name" value="HATPase_c"/>
    <property type="match status" value="1"/>
</dbReference>
<feature type="transmembrane region" description="Helical" evidence="9">
    <location>
        <begin position="85"/>
        <end position="103"/>
    </location>
</feature>
<dbReference type="InterPro" id="IPR011712">
    <property type="entry name" value="Sig_transdc_His_kin_sub3_dim/P"/>
</dbReference>
<accession>A0ABP5GCL7</accession>
<keyword evidence="9" id="KW-1133">Transmembrane helix</keyword>
<dbReference type="PANTHER" id="PTHR24421">
    <property type="entry name" value="NITRATE/NITRITE SENSOR PROTEIN NARX-RELATED"/>
    <property type="match status" value="1"/>
</dbReference>
<feature type="domain" description="Signal transduction histidine kinase subgroup 3 dimerisation and phosphoacceptor" evidence="11">
    <location>
        <begin position="229"/>
        <end position="294"/>
    </location>
</feature>
<comment type="catalytic activity">
    <reaction evidence="1">
        <text>ATP + protein L-histidine = ADP + protein N-phospho-L-histidine.</text>
        <dbReference type="EC" id="2.7.13.3"/>
    </reaction>
</comment>
<evidence type="ECO:0000313" key="13">
    <source>
        <dbReference type="Proteomes" id="UP001403094"/>
    </source>
</evidence>